<dbReference type="GO" id="GO:0009279">
    <property type="term" value="C:cell outer membrane"/>
    <property type="evidence" value="ECO:0007669"/>
    <property type="project" value="UniProtKB-SubCell"/>
</dbReference>
<dbReference type="SUPFAM" id="SSF56935">
    <property type="entry name" value="Porins"/>
    <property type="match status" value="1"/>
</dbReference>
<dbReference type="Proteomes" id="UP000480178">
    <property type="component" value="Chromosome"/>
</dbReference>
<evidence type="ECO:0000256" key="11">
    <source>
        <dbReference type="RuleBase" id="RU003357"/>
    </source>
</evidence>
<evidence type="ECO:0000256" key="8">
    <source>
        <dbReference type="ARBA" id="ARBA00023170"/>
    </source>
</evidence>
<evidence type="ECO:0000256" key="6">
    <source>
        <dbReference type="ARBA" id="ARBA00023077"/>
    </source>
</evidence>
<evidence type="ECO:0000259" key="14">
    <source>
        <dbReference type="Pfam" id="PF07715"/>
    </source>
</evidence>
<protein>
    <submittedName>
        <fullName evidence="15">TonB-dependent receptor</fullName>
    </submittedName>
</protein>
<comment type="subcellular location">
    <subcellularLocation>
        <location evidence="1 10">Cell outer membrane</location>
        <topology evidence="1 10">Multi-pass membrane protein</topology>
    </subcellularLocation>
</comment>
<proteinExistence type="inferred from homology"/>
<evidence type="ECO:0000259" key="13">
    <source>
        <dbReference type="Pfam" id="PF00593"/>
    </source>
</evidence>
<dbReference type="GO" id="GO:0015344">
    <property type="term" value="F:siderophore uptake transmembrane transporter activity"/>
    <property type="evidence" value="ECO:0007669"/>
    <property type="project" value="TreeGrafter"/>
</dbReference>
<evidence type="ECO:0000256" key="2">
    <source>
        <dbReference type="ARBA" id="ARBA00022448"/>
    </source>
</evidence>
<keyword evidence="5 12" id="KW-0732">Signal</keyword>
<dbReference type="InterPro" id="IPR036942">
    <property type="entry name" value="Beta-barrel_TonB_sf"/>
</dbReference>
<feature type="domain" description="TonB-dependent receptor-like beta-barrel" evidence="13">
    <location>
        <begin position="419"/>
        <end position="888"/>
    </location>
</feature>
<dbReference type="InterPro" id="IPR008969">
    <property type="entry name" value="CarboxyPept-like_regulatory"/>
</dbReference>
<name>A0A6C0GGY6_9BACT</name>
<dbReference type="GO" id="GO:0044718">
    <property type="term" value="P:siderophore transmembrane transport"/>
    <property type="evidence" value="ECO:0007669"/>
    <property type="project" value="TreeGrafter"/>
</dbReference>
<feature type="chain" id="PRO_5025580800" evidence="12">
    <location>
        <begin position="22"/>
        <end position="915"/>
    </location>
</feature>
<keyword evidence="8 15" id="KW-0675">Receptor</keyword>
<keyword evidence="16" id="KW-1185">Reference proteome</keyword>
<feature type="domain" description="TonB-dependent receptor plug" evidence="14">
    <location>
        <begin position="120"/>
        <end position="226"/>
    </location>
</feature>
<evidence type="ECO:0000313" key="16">
    <source>
        <dbReference type="Proteomes" id="UP000480178"/>
    </source>
</evidence>
<dbReference type="EMBL" id="CP048222">
    <property type="protein sequence ID" value="QHT67227.1"/>
    <property type="molecule type" value="Genomic_DNA"/>
</dbReference>
<evidence type="ECO:0000256" key="1">
    <source>
        <dbReference type="ARBA" id="ARBA00004571"/>
    </source>
</evidence>
<evidence type="ECO:0000256" key="9">
    <source>
        <dbReference type="ARBA" id="ARBA00023237"/>
    </source>
</evidence>
<dbReference type="InterPro" id="IPR000531">
    <property type="entry name" value="Beta-barrel_TonB"/>
</dbReference>
<dbReference type="Pfam" id="PF07715">
    <property type="entry name" value="Plug"/>
    <property type="match status" value="1"/>
</dbReference>
<dbReference type="Pfam" id="PF13715">
    <property type="entry name" value="CarbopepD_reg_2"/>
    <property type="match status" value="1"/>
</dbReference>
<evidence type="ECO:0000256" key="3">
    <source>
        <dbReference type="ARBA" id="ARBA00022452"/>
    </source>
</evidence>
<comment type="similarity">
    <text evidence="10 11">Belongs to the TonB-dependent receptor family.</text>
</comment>
<dbReference type="Pfam" id="PF00593">
    <property type="entry name" value="TonB_dep_Rec_b-barrel"/>
    <property type="match status" value="1"/>
</dbReference>
<dbReference type="KEGG" id="rhoz:GXP67_11540"/>
<feature type="signal peptide" evidence="12">
    <location>
        <begin position="1"/>
        <end position="21"/>
    </location>
</feature>
<dbReference type="PANTHER" id="PTHR30069">
    <property type="entry name" value="TONB-DEPENDENT OUTER MEMBRANE RECEPTOR"/>
    <property type="match status" value="1"/>
</dbReference>
<dbReference type="InterPro" id="IPR012910">
    <property type="entry name" value="Plug_dom"/>
</dbReference>
<accession>A0A6C0GGY6</accession>
<organism evidence="15 16">
    <name type="scientific">Rhodocytophaga rosea</name>
    <dbReference type="NCBI Taxonomy" id="2704465"/>
    <lineage>
        <taxon>Bacteria</taxon>
        <taxon>Pseudomonadati</taxon>
        <taxon>Bacteroidota</taxon>
        <taxon>Cytophagia</taxon>
        <taxon>Cytophagales</taxon>
        <taxon>Rhodocytophagaceae</taxon>
        <taxon>Rhodocytophaga</taxon>
    </lineage>
</organism>
<dbReference type="InterPro" id="IPR039426">
    <property type="entry name" value="TonB-dep_rcpt-like"/>
</dbReference>
<sequence length="915" mass="102999">MHTTTCYLSLVLLLLSFSCLAQQSIVLSGNILDQTTQKSVPYAHIRIKGSSVGTAATTKGDFKIETPSLPFTVIISAVGFKPLEQLIATGGNQVFYLMPQTLLANEVVVSATRLEEKSIESAITIEQLDATQIRNAPFATFFDALESIKGVQMTTASLGFKVPNTRGFTNPTNVRFLQLVDGIDNQAPVIGASIANAIGPTELDIERIEVIPGTASALYGMNSLNGLVSFFTKNPFDYQGLSVYQRAGINHINDPDSKPRLLTETALRYAKSFRDHFAFKVNVSYMQGYDWAANQRQDLNPNANASIPLQNEQNPALDPVNSYGNESSNRRTLSLNGKNYVVARTGYYEKDITDYRLENIKADASLHWRITKGLEASYQYKIGKLDNVYHRTNRFKLDDYLITQQVVQLKSPVFQFRVYYTHELSGESYNIRSLAENLDRQFKTDDIWFAAYTNSFKQSQQAGYSLAESQQLARSIADEGRFAPGTMPYDSAAGEIITINNWDQGAALRTKASLFQGEGQYNLTSLIKVATLLVGFDYRLYSVFPDGNYFINPTEPSKNLLYRKGGGFVQLSKKVLSDKLQVNAALRYDKNEYFKGIFNPRVSLTYAVAKDHYLRASYQNGYRFPSLFEAFSNVNSGGVKRVGGLRLMSNGIFEDSYIRTSIDAFQSAVNIQVNEQGTPLSQAIVNQAGLLKKSTYDYIKPERINSLELGYKSLMLNGRLFLDWDAYFNFYDNFIAQVEVNQLINRGVSADSVKYDLYDRRKQARYRLWTNSTGTVYNYGSSLGVQYKFFRQFTLAGNVSYAKLYRKLYNDGLEEAFNTPQWITNFSLGNMEVIKNAGFQVNWHWQDKFLWQSALGTGIVPAYHTIDAQIMYRVVPAKLLIKVGGNNVFNKKYYQMIAGPTVVAFYYVTLLVDGL</sequence>
<dbReference type="Gene3D" id="2.40.170.20">
    <property type="entry name" value="TonB-dependent receptor, beta-barrel domain"/>
    <property type="match status" value="1"/>
</dbReference>
<keyword evidence="4 10" id="KW-0812">Transmembrane</keyword>
<keyword evidence="2 10" id="KW-0813">Transport</keyword>
<reference evidence="15 16" key="1">
    <citation type="submission" date="2020-01" db="EMBL/GenBank/DDBJ databases">
        <authorList>
            <person name="Kim M.K."/>
        </authorList>
    </citation>
    <scope>NUCLEOTIDE SEQUENCE [LARGE SCALE GENOMIC DNA]</scope>
    <source>
        <strain evidence="15 16">172606-1</strain>
    </source>
</reference>
<dbReference type="Gene3D" id="2.170.130.10">
    <property type="entry name" value="TonB-dependent receptor, plug domain"/>
    <property type="match status" value="1"/>
</dbReference>
<dbReference type="AlphaFoldDB" id="A0A6C0GGY6"/>
<keyword evidence="3 10" id="KW-1134">Transmembrane beta strand</keyword>
<evidence type="ECO:0000256" key="4">
    <source>
        <dbReference type="ARBA" id="ARBA00022692"/>
    </source>
</evidence>
<evidence type="ECO:0000256" key="7">
    <source>
        <dbReference type="ARBA" id="ARBA00023136"/>
    </source>
</evidence>
<evidence type="ECO:0000313" key="15">
    <source>
        <dbReference type="EMBL" id="QHT67227.1"/>
    </source>
</evidence>
<keyword evidence="7 10" id="KW-0472">Membrane</keyword>
<dbReference type="PANTHER" id="PTHR30069:SF29">
    <property type="entry name" value="HEMOGLOBIN AND HEMOGLOBIN-HAPTOGLOBIN-BINDING PROTEIN 1-RELATED"/>
    <property type="match status" value="1"/>
</dbReference>
<dbReference type="InterPro" id="IPR037066">
    <property type="entry name" value="Plug_dom_sf"/>
</dbReference>
<evidence type="ECO:0000256" key="10">
    <source>
        <dbReference type="PROSITE-ProRule" id="PRU01360"/>
    </source>
</evidence>
<evidence type="ECO:0000256" key="5">
    <source>
        <dbReference type="ARBA" id="ARBA00022729"/>
    </source>
</evidence>
<dbReference type="PROSITE" id="PS52016">
    <property type="entry name" value="TONB_DEPENDENT_REC_3"/>
    <property type="match status" value="1"/>
</dbReference>
<gene>
    <name evidence="15" type="ORF">GXP67_11540</name>
</gene>
<dbReference type="RefSeq" id="WP_162443268.1">
    <property type="nucleotide sequence ID" value="NZ_CP048222.1"/>
</dbReference>
<keyword evidence="6 11" id="KW-0798">TonB box</keyword>
<evidence type="ECO:0000256" key="12">
    <source>
        <dbReference type="SAM" id="SignalP"/>
    </source>
</evidence>
<dbReference type="SUPFAM" id="SSF49464">
    <property type="entry name" value="Carboxypeptidase regulatory domain-like"/>
    <property type="match status" value="1"/>
</dbReference>
<keyword evidence="9 10" id="KW-0998">Cell outer membrane</keyword>